<dbReference type="Proteomes" id="UP000230423">
    <property type="component" value="Unassembled WGS sequence"/>
</dbReference>
<reference evidence="2 3" key="1">
    <citation type="submission" date="2015-09" db="EMBL/GenBank/DDBJ databases">
        <title>Draft genome of the parasitic nematode Teladorsagia circumcincta isolate WARC Sus (inbred).</title>
        <authorList>
            <person name="Mitreva M."/>
        </authorList>
    </citation>
    <scope>NUCLEOTIDE SEQUENCE [LARGE SCALE GENOMIC DNA]</scope>
    <source>
        <strain evidence="2 3">S</strain>
    </source>
</reference>
<accession>A0A2G9UTF7</accession>
<feature type="region of interest" description="Disordered" evidence="1">
    <location>
        <begin position="270"/>
        <end position="292"/>
    </location>
</feature>
<dbReference type="AlphaFoldDB" id="A0A2G9UTF7"/>
<sequence>MNIMKTTVNNKVNHNGREEGEIWLAYSSKDYRSHTWHRLIADATETTWWPASTSWANLRYDFKSGDNLSFFSTAKFQDMSLIVLAVLVAVATAQPCPGCGPQFFAPPPCFNPPCAPPPPPCFSPPCAPPPPPPMFFMPPPPAPCYGVACAPPPPPPPQIFYAPPPPPPCVGMACAPPPPCMGMACAPPPPPPQQIIFAAAPPPPPPRIMFQAPPPCSSPPCAPPAFFNPPCSGFGCGMAPPPPPPLFGSVPCCSMMDFSCCRRLFRKRQVEQPEKVPEEVEETTQTEEKKRS</sequence>
<evidence type="ECO:0000256" key="1">
    <source>
        <dbReference type="SAM" id="MobiDB-lite"/>
    </source>
</evidence>
<dbReference type="PRINTS" id="PR01217">
    <property type="entry name" value="PRICHEXTENSN"/>
</dbReference>
<protein>
    <submittedName>
        <fullName evidence="2">Uncharacterized protein</fullName>
    </submittedName>
</protein>
<gene>
    <name evidence="2" type="ORF">TELCIR_04499</name>
</gene>
<keyword evidence="3" id="KW-1185">Reference proteome</keyword>
<evidence type="ECO:0000313" key="2">
    <source>
        <dbReference type="EMBL" id="PIO73527.1"/>
    </source>
</evidence>
<organism evidence="2 3">
    <name type="scientific">Teladorsagia circumcincta</name>
    <name type="common">Brown stomach worm</name>
    <name type="synonym">Ostertagia circumcincta</name>
    <dbReference type="NCBI Taxonomy" id="45464"/>
    <lineage>
        <taxon>Eukaryota</taxon>
        <taxon>Metazoa</taxon>
        <taxon>Ecdysozoa</taxon>
        <taxon>Nematoda</taxon>
        <taxon>Chromadorea</taxon>
        <taxon>Rhabditida</taxon>
        <taxon>Rhabditina</taxon>
        <taxon>Rhabditomorpha</taxon>
        <taxon>Strongyloidea</taxon>
        <taxon>Trichostrongylidae</taxon>
        <taxon>Teladorsagia</taxon>
    </lineage>
</organism>
<proteinExistence type="predicted"/>
<name>A0A2G9UTF7_TELCI</name>
<dbReference type="EMBL" id="KZ345438">
    <property type="protein sequence ID" value="PIO73527.1"/>
    <property type="molecule type" value="Genomic_DNA"/>
</dbReference>
<dbReference type="OrthoDB" id="5877121at2759"/>
<evidence type="ECO:0000313" key="3">
    <source>
        <dbReference type="Proteomes" id="UP000230423"/>
    </source>
</evidence>